<gene>
    <name evidence="2" type="ORF">SEMRO_390_G132940.1</name>
</gene>
<feature type="compositionally biased region" description="Acidic residues" evidence="1">
    <location>
        <begin position="236"/>
        <end position="248"/>
    </location>
</feature>
<feature type="region of interest" description="Disordered" evidence="1">
    <location>
        <begin position="1"/>
        <end position="24"/>
    </location>
</feature>
<evidence type="ECO:0000256" key="1">
    <source>
        <dbReference type="SAM" id="MobiDB-lite"/>
    </source>
</evidence>
<dbReference type="AlphaFoldDB" id="A0A9N8HGB7"/>
<feature type="compositionally biased region" description="Polar residues" evidence="1">
    <location>
        <begin position="259"/>
        <end position="268"/>
    </location>
</feature>
<protein>
    <submittedName>
        <fullName evidence="2">Uncharacterized protein</fullName>
    </submittedName>
</protein>
<evidence type="ECO:0000313" key="3">
    <source>
        <dbReference type="Proteomes" id="UP001153069"/>
    </source>
</evidence>
<sequence>MSRSVTPSSTNQGSNNKKSARTISSKNHLYSGMDGVNESVAQPLMDGAARNKKEAKEADLKSLVASVRMQMTSSTFFGETYWNPRLHPQKTDNVITDKDVVCNNAASTDSCCLGNGCYLDMIKENSRKIFALYVEKARKKARVANNCGQKPVKDLELVKQLFSKLIVKRVRDRGGRFLILQTVGDKHEFAAGRNGDWIEIADIDAINKAKNDLTAAMEQEDDWESHKNVAELTIEPNEEEEEEEEEERDDCHHHGETSGGPNWETSGD</sequence>
<keyword evidence="3" id="KW-1185">Reference proteome</keyword>
<organism evidence="2 3">
    <name type="scientific">Seminavis robusta</name>
    <dbReference type="NCBI Taxonomy" id="568900"/>
    <lineage>
        <taxon>Eukaryota</taxon>
        <taxon>Sar</taxon>
        <taxon>Stramenopiles</taxon>
        <taxon>Ochrophyta</taxon>
        <taxon>Bacillariophyta</taxon>
        <taxon>Bacillariophyceae</taxon>
        <taxon>Bacillariophycidae</taxon>
        <taxon>Naviculales</taxon>
        <taxon>Naviculaceae</taxon>
        <taxon>Seminavis</taxon>
    </lineage>
</organism>
<dbReference type="EMBL" id="CAICTM010000389">
    <property type="protein sequence ID" value="CAB9509458.1"/>
    <property type="molecule type" value="Genomic_DNA"/>
</dbReference>
<dbReference type="Proteomes" id="UP001153069">
    <property type="component" value="Unassembled WGS sequence"/>
</dbReference>
<proteinExistence type="predicted"/>
<reference evidence="2" key="1">
    <citation type="submission" date="2020-06" db="EMBL/GenBank/DDBJ databases">
        <authorList>
            <consortium name="Plant Systems Biology data submission"/>
        </authorList>
    </citation>
    <scope>NUCLEOTIDE SEQUENCE</scope>
    <source>
        <strain evidence="2">D6</strain>
    </source>
</reference>
<accession>A0A9N8HGB7</accession>
<evidence type="ECO:0000313" key="2">
    <source>
        <dbReference type="EMBL" id="CAB9509458.1"/>
    </source>
</evidence>
<feature type="region of interest" description="Disordered" evidence="1">
    <location>
        <begin position="214"/>
        <end position="268"/>
    </location>
</feature>
<comment type="caution">
    <text evidence="2">The sequence shown here is derived from an EMBL/GenBank/DDBJ whole genome shotgun (WGS) entry which is preliminary data.</text>
</comment>
<name>A0A9N8HGB7_9STRA</name>